<gene>
    <name evidence="3" type="ORF">F511_18297</name>
</gene>
<accession>A0A2Z7CN12</accession>
<evidence type="ECO:0000313" key="4">
    <source>
        <dbReference type="Proteomes" id="UP000250235"/>
    </source>
</evidence>
<name>A0A2Z7CN12_9LAMI</name>
<organism evidence="3 4">
    <name type="scientific">Dorcoceras hygrometricum</name>
    <dbReference type="NCBI Taxonomy" id="472368"/>
    <lineage>
        <taxon>Eukaryota</taxon>
        <taxon>Viridiplantae</taxon>
        <taxon>Streptophyta</taxon>
        <taxon>Embryophyta</taxon>
        <taxon>Tracheophyta</taxon>
        <taxon>Spermatophyta</taxon>
        <taxon>Magnoliopsida</taxon>
        <taxon>eudicotyledons</taxon>
        <taxon>Gunneridae</taxon>
        <taxon>Pentapetalae</taxon>
        <taxon>asterids</taxon>
        <taxon>lamiids</taxon>
        <taxon>Lamiales</taxon>
        <taxon>Gesneriaceae</taxon>
        <taxon>Didymocarpoideae</taxon>
        <taxon>Trichosporeae</taxon>
        <taxon>Loxocarpinae</taxon>
        <taxon>Dorcoceras</taxon>
    </lineage>
</organism>
<dbReference type="AlphaFoldDB" id="A0A2Z7CN12"/>
<keyword evidence="2" id="KW-0812">Transmembrane</keyword>
<evidence type="ECO:0000256" key="2">
    <source>
        <dbReference type="SAM" id="Phobius"/>
    </source>
</evidence>
<evidence type="ECO:0000313" key="3">
    <source>
        <dbReference type="EMBL" id="KZV48491.1"/>
    </source>
</evidence>
<evidence type="ECO:0000256" key="1">
    <source>
        <dbReference type="SAM" id="MobiDB-lite"/>
    </source>
</evidence>
<feature type="region of interest" description="Disordered" evidence="1">
    <location>
        <begin position="105"/>
        <end position="133"/>
    </location>
</feature>
<feature type="compositionally biased region" description="Polar residues" evidence="1">
    <location>
        <begin position="105"/>
        <end position="132"/>
    </location>
</feature>
<dbReference type="Proteomes" id="UP000250235">
    <property type="component" value="Unassembled WGS sequence"/>
</dbReference>
<sequence length="194" mass="21436">MNHCKRADILKNEDISVLFGLFTCLSYMSWFILLGIRIRPPGQAAEERKTENREAINTKNKSTFYDIHRMFSVLPRWHLCLAPTGVSRTRLFSIVVVTPIRSTTRSETPSSGCTRSPDEISTNGFSTSSWPETNFPAKTAATAAAHGGGDGLIERGEGRVAADFARKSHFPKSSSRAQHIELSIRVGISNLVLV</sequence>
<keyword evidence="2" id="KW-0472">Membrane</keyword>
<feature type="transmembrane region" description="Helical" evidence="2">
    <location>
        <begin position="15"/>
        <end position="36"/>
    </location>
</feature>
<dbReference type="EMBL" id="KQ993856">
    <property type="protein sequence ID" value="KZV48491.1"/>
    <property type="molecule type" value="Genomic_DNA"/>
</dbReference>
<protein>
    <submittedName>
        <fullName evidence="3">Protein NUCLEAR FUSION DEFECTIVE 4</fullName>
    </submittedName>
</protein>
<keyword evidence="4" id="KW-1185">Reference proteome</keyword>
<reference evidence="3 4" key="1">
    <citation type="journal article" date="2015" name="Proc. Natl. Acad. Sci. U.S.A.">
        <title>The resurrection genome of Boea hygrometrica: A blueprint for survival of dehydration.</title>
        <authorList>
            <person name="Xiao L."/>
            <person name="Yang G."/>
            <person name="Zhang L."/>
            <person name="Yang X."/>
            <person name="Zhao S."/>
            <person name="Ji Z."/>
            <person name="Zhou Q."/>
            <person name="Hu M."/>
            <person name="Wang Y."/>
            <person name="Chen M."/>
            <person name="Xu Y."/>
            <person name="Jin H."/>
            <person name="Xiao X."/>
            <person name="Hu G."/>
            <person name="Bao F."/>
            <person name="Hu Y."/>
            <person name="Wan P."/>
            <person name="Li L."/>
            <person name="Deng X."/>
            <person name="Kuang T."/>
            <person name="Xiang C."/>
            <person name="Zhu J.K."/>
            <person name="Oliver M.J."/>
            <person name="He Y."/>
        </authorList>
    </citation>
    <scope>NUCLEOTIDE SEQUENCE [LARGE SCALE GENOMIC DNA]</scope>
    <source>
        <strain evidence="4">cv. XS01</strain>
    </source>
</reference>
<proteinExistence type="predicted"/>
<keyword evidence="2" id="KW-1133">Transmembrane helix</keyword>